<dbReference type="PANTHER" id="PTHR37984:SF5">
    <property type="entry name" value="PROTEIN NYNRIN-LIKE"/>
    <property type="match status" value="1"/>
</dbReference>
<dbReference type="SUPFAM" id="SSF48403">
    <property type="entry name" value="Ankyrin repeat"/>
    <property type="match status" value="1"/>
</dbReference>
<dbReference type="InterPro" id="IPR002110">
    <property type="entry name" value="Ankyrin_rpt"/>
</dbReference>
<reference evidence="6 7" key="1">
    <citation type="submission" date="2020-02" db="EMBL/GenBank/DDBJ databases">
        <authorList>
            <person name="Ferguson B K."/>
        </authorList>
    </citation>
    <scope>NUCLEOTIDE SEQUENCE [LARGE SCALE GENOMIC DNA]</scope>
</reference>
<dbReference type="Pfam" id="PF12796">
    <property type="entry name" value="Ank_2"/>
    <property type="match status" value="1"/>
</dbReference>
<evidence type="ECO:0000256" key="2">
    <source>
        <dbReference type="ARBA" id="ARBA00023268"/>
    </source>
</evidence>
<dbReference type="GO" id="GO:0003964">
    <property type="term" value="F:RNA-directed DNA polymerase activity"/>
    <property type="evidence" value="ECO:0007669"/>
    <property type="project" value="UniProtKB-EC"/>
</dbReference>
<dbReference type="AlphaFoldDB" id="A0A6H5IUN8"/>
<evidence type="ECO:0000313" key="6">
    <source>
        <dbReference type="EMBL" id="CAB0039396.1"/>
    </source>
</evidence>
<dbReference type="Proteomes" id="UP000479190">
    <property type="component" value="Unassembled WGS sequence"/>
</dbReference>
<feature type="domain" description="Integrase zinc-binding" evidence="5">
    <location>
        <begin position="262"/>
        <end position="305"/>
    </location>
</feature>
<dbReference type="CDD" id="cd09274">
    <property type="entry name" value="RNase_HI_RT_Ty3"/>
    <property type="match status" value="1"/>
</dbReference>
<dbReference type="InterPro" id="IPR050951">
    <property type="entry name" value="Retrovirus_Pol_polyprotein"/>
</dbReference>
<gene>
    <name evidence="6" type="ORF">TBRA_LOCUS11138</name>
</gene>
<keyword evidence="7" id="KW-1185">Reference proteome</keyword>
<dbReference type="InterPro" id="IPR041577">
    <property type="entry name" value="RT_RNaseH_2"/>
</dbReference>
<proteinExistence type="predicted"/>
<dbReference type="InterPro" id="IPR041588">
    <property type="entry name" value="Integrase_H2C2"/>
</dbReference>
<evidence type="ECO:0000256" key="3">
    <source>
        <dbReference type="SAM" id="MobiDB-lite"/>
    </source>
</evidence>
<dbReference type="Pfam" id="PF17919">
    <property type="entry name" value="RT_RNaseH_2"/>
    <property type="match status" value="1"/>
</dbReference>
<evidence type="ECO:0000259" key="5">
    <source>
        <dbReference type="Pfam" id="PF17921"/>
    </source>
</evidence>
<dbReference type="InterPro" id="IPR036770">
    <property type="entry name" value="Ankyrin_rpt-contain_sf"/>
</dbReference>
<dbReference type="InterPro" id="IPR043502">
    <property type="entry name" value="DNA/RNA_pol_sf"/>
</dbReference>
<evidence type="ECO:0000259" key="4">
    <source>
        <dbReference type="Pfam" id="PF17919"/>
    </source>
</evidence>
<keyword evidence="2" id="KW-0511">Multifunctional enzyme</keyword>
<feature type="domain" description="Reverse transcriptase/retrotransposon-derived protein RNase H-like" evidence="4">
    <location>
        <begin position="34"/>
        <end position="132"/>
    </location>
</feature>
<accession>A0A6H5IUN8</accession>
<protein>
    <recommendedName>
        <fullName evidence="1">RNA-directed DNA polymerase</fullName>
        <ecNumber evidence="1">2.7.7.49</ecNumber>
    </recommendedName>
</protein>
<dbReference type="Pfam" id="PF17921">
    <property type="entry name" value="Integrase_H2C2"/>
    <property type="match status" value="1"/>
</dbReference>
<dbReference type="EC" id="2.7.7.49" evidence="1"/>
<dbReference type="SUPFAM" id="SSF56672">
    <property type="entry name" value="DNA/RNA polymerases"/>
    <property type="match status" value="1"/>
</dbReference>
<dbReference type="OrthoDB" id="775972at2759"/>
<dbReference type="Gene3D" id="1.10.340.70">
    <property type="match status" value="1"/>
</dbReference>
<name>A0A6H5IUN8_9HYME</name>
<organism evidence="6 7">
    <name type="scientific">Trichogramma brassicae</name>
    <dbReference type="NCBI Taxonomy" id="86971"/>
    <lineage>
        <taxon>Eukaryota</taxon>
        <taxon>Metazoa</taxon>
        <taxon>Ecdysozoa</taxon>
        <taxon>Arthropoda</taxon>
        <taxon>Hexapoda</taxon>
        <taxon>Insecta</taxon>
        <taxon>Pterygota</taxon>
        <taxon>Neoptera</taxon>
        <taxon>Endopterygota</taxon>
        <taxon>Hymenoptera</taxon>
        <taxon>Apocrita</taxon>
        <taxon>Proctotrupomorpha</taxon>
        <taxon>Chalcidoidea</taxon>
        <taxon>Trichogrammatidae</taxon>
        <taxon>Trichogramma</taxon>
    </lineage>
</organism>
<dbReference type="Gene3D" id="1.25.40.20">
    <property type="entry name" value="Ankyrin repeat-containing domain"/>
    <property type="match status" value="1"/>
</dbReference>
<sequence length="560" mass="63287">MSNTDKDSKERPRDFNSSIITEDGDEPDSTPILWSEAADLAFKESKQALVNATLLSFPQENVKLRLVTDASIIAAGAVLEQETVSGWKPLGFFSKKLTSGQKKYAPYDLELTAIFLAIKNFHSHLEGRDFDVLCDHKPFQYAFTQSPEQVPLIRQRQLSFISQYTMSIKYLPGKDNPVADALSRIDMGSASQDAGSLDAFALPTDISMKRLSEAQGADEELAVIISQPDFDLKLRRLEWLDHANEVFHIYCEIGDDIIRPYIPKRFRQEAISLVHNLSHSGPGATNKLIHRKFVWPNMSKDVKDFYWRGKTSAVAGRCSGRERLYAAAFGYGLELKKGSRIAAEKRLRSESGQQGWIDCSACLLPKKGDDVCIRISKMIMLCTLPPNLASFRNDERVIELLLRNGAGPNIADAKKCTALHLLCTRVDDNDVLVKTLFEINEANHRRVDIEARDKDGNTPLLLAFGLKNEKLTELLLRYGEIRIQPMPGKRLHCTLSVGEISRMTLYSYSSRSARKNTSCRRSTPQTNMHGIEKNFWRTFLGNNFLEVPMLTLWGKFIRKF</sequence>
<dbReference type="PANTHER" id="PTHR37984">
    <property type="entry name" value="PROTEIN CBG26694"/>
    <property type="match status" value="1"/>
</dbReference>
<evidence type="ECO:0000256" key="1">
    <source>
        <dbReference type="ARBA" id="ARBA00012493"/>
    </source>
</evidence>
<evidence type="ECO:0000313" key="7">
    <source>
        <dbReference type="Proteomes" id="UP000479190"/>
    </source>
</evidence>
<dbReference type="EMBL" id="CADCXV010000959">
    <property type="protein sequence ID" value="CAB0039396.1"/>
    <property type="molecule type" value="Genomic_DNA"/>
</dbReference>
<feature type="region of interest" description="Disordered" evidence="3">
    <location>
        <begin position="1"/>
        <end position="28"/>
    </location>
</feature>
<feature type="compositionally biased region" description="Basic and acidic residues" evidence="3">
    <location>
        <begin position="1"/>
        <end position="14"/>
    </location>
</feature>